<accession>A0A6V7RIV1</accession>
<dbReference type="Pfam" id="PF07799">
    <property type="entry name" value="DUF1643"/>
    <property type="match status" value="1"/>
</dbReference>
<organism evidence="1 2">
    <name type="scientific">Jeotgalicoccus meleagridis</name>
    <dbReference type="NCBI Taxonomy" id="2759181"/>
    <lineage>
        <taxon>Bacteria</taxon>
        <taxon>Bacillati</taxon>
        <taxon>Bacillota</taxon>
        <taxon>Bacilli</taxon>
        <taxon>Bacillales</taxon>
        <taxon>Staphylococcaceae</taxon>
        <taxon>Jeotgalicoccus</taxon>
    </lineage>
</organism>
<sequence>MKKSRKISKLKEKKADIKNVKMDKALGQAWFRTDAEDGNKRRYFLERRWGKGSKVLGVILMHPSDADAAILDQSTNKVGLFAVNSDDYDAMYVINLSPIFVKDSKSLIKMDEEHFDDTDYKDQKKAFKTVFNSADDIVLAWGEVGQRLFDKKIKDDKDFSKLFKKHLKEKQFLISDANDSENNPRFPYHPASHGDMSFINGNDFVKEWLE</sequence>
<dbReference type="RefSeq" id="WP_185125634.1">
    <property type="nucleotide sequence ID" value="NZ_CAJEWD010000007.1"/>
</dbReference>
<gene>
    <name evidence="1" type="ORF">JEODO184_01110</name>
</gene>
<reference evidence="1 2" key="1">
    <citation type="submission" date="2020-07" db="EMBL/GenBank/DDBJ databases">
        <authorList>
            <person name="Criscuolo A."/>
        </authorList>
    </citation>
    <scope>NUCLEOTIDE SEQUENCE [LARGE SCALE GENOMIC DNA]</scope>
    <source>
        <strain evidence="1">CIP111649</strain>
    </source>
</reference>
<dbReference type="EMBL" id="CAJEWD010000007">
    <property type="protein sequence ID" value="CAD2077078.1"/>
    <property type="molecule type" value="Genomic_DNA"/>
</dbReference>
<evidence type="ECO:0000313" key="2">
    <source>
        <dbReference type="Proteomes" id="UP000589351"/>
    </source>
</evidence>
<name>A0A6V7RIV1_9STAP</name>
<dbReference type="Proteomes" id="UP000589351">
    <property type="component" value="Unassembled WGS sequence"/>
</dbReference>
<evidence type="ECO:0000313" key="1">
    <source>
        <dbReference type="EMBL" id="CAD2077078.1"/>
    </source>
</evidence>
<protein>
    <recommendedName>
        <fullName evidence="3">DUF1643 domain-containing protein</fullName>
    </recommendedName>
</protein>
<proteinExistence type="predicted"/>
<keyword evidence="2" id="KW-1185">Reference proteome</keyword>
<evidence type="ECO:0008006" key="3">
    <source>
        <dbReference type="Google" id="ProtNLM"/>
    </source>
</evidence>
<comment type="caution">
    <text evidence="1">The sequence shown here is derived from an EMBL/GenBank/DDBJ whole genome shotgun (WGS) entry which is preliminary data.</text>
</comment>
<dbReference type="AlphaFoldDB" id="A0A6V7RIV1"/>
<dbReference type="InterPro" id="IPR012441">
    <property type="entry name" value="DUF1643"/>
</dbReference>